<gene>
    <name evidence="2" type="ORF">TEA_009551</name>
</gene>
<dbReference type="SUPFAM" id="SSF53474">
    <property type="entry name" value="alpha/beta-Hydrolases"/>
    <property type="match status" value="1"/>
</dbReference>
<organism evidence="2 3">
    <name type="scientific">Camellia sinensis var. sinensis</name>
    <name type="common">China tea</name>
    <dbReference type="NCBI Taxonomy" id="542762"/>
    <lineage>
        <taxon>Eukaryota</taxon>
        <taxon>Viridiplantae</taxon>
        <taxon>Streptophyta</taxon>
        <taxon>Embryophyta</taxon>
        <taxon>Tracheophyta</taxon>
        <taxon>Spermatophyta</taxon>
        <taxon>Magnoliopsida</taxon>
        <taxon>eudicotyledons</taxon>
        <taxon>Gunneridae</taxon>
        <taxon>Pentapetalae</taxon>
        <taxon>asterids</taxon>
        <taxon>Ericales</taxon>
        <taxon>Theaceae</taxon>
        <taxon>Camellia</taxon>
    </lineage>
</organism>
<protein>
    <recommendedName>
        <fullName evidence="4">Serine carboxypeptidase-like 18</fullName>
    </recommendedName>
</protein>
<dbReference type="Pfam" id="PF00450">
    <property type="entry name" value="Peptidase_S10"/>
    <property type="match status" value="1"/>
</dbReference>
<dbReference type="Gene3D" id="3.40.50.1820">
    <property type="entry name" value="alpha/beta hydrolase"/>
    <property type="match status" value="2"/>
</dbReference>
<dbReference type="InterPro" id="IPR029058">
    <property type="entry name" value="AB_hydrolase_fold"/>
</dbReference>
<name>A0A4S4E7A9_CAMSN</name>
<dbReference type="Proteomes" id="UP000306102">
    <property type="component" value="Unassembled WGS sequence"/>
</dbReference>
<keyword evidence="3" id="KW-1185">Reference proteome</keyword>
<dbReference type="GO" id="GO:0006508">
    <property type="term" value="P:proteolysis"/>
    <property type="evidence" value="ECO:0007669"/>
    <property type="project" value="InterPro"/>
</dbReference>
<dbReference type="STRING" id="542762.A0A4S4E7A9"/>
<comment type="caution">
    <text evidence="2">The sequence shown here is derived from an EMBL/GenBank/DDBJ whole genome shotgun (WGS) entry which is preliminary data.</text>
</comment>
<accession>A0A4S4E7A9</accession>
<dbReference type="GO" id="GO:0016747">
    <property type="term" value="F:acyltransferase activity, transferring groups other than amino-acyl groups"/>
    <property type="evidence" value="ECO:0007669"/>
    <property type="project" value="TreeGrafter"/>
</dbReference>
<dbReference type="InterPro" id="IPR001563">
    <property type="entry name" value="Peptidase_S10"/>
</dbReference>
<dbReference type="GO" id="GO:0019748">
    <property type="term" value="P:secondary metabolic process"/>
    <property type="evidence" value="ECO:0007669"/>
    <property type="project" value="TreeGrafter"/>
</dbReference>
<evidence type="ECO:0008006" key="4">
    <source>
        <dbReference type="Google" id="ProtNLM"/>
    </source>
</evidence>
<dbReference type="AlphaFoldDB" id="A0A4S4E7A9"/>
<dbReference type="PANTHER" id="PTHR11802">
    <property type="entry name" value="SERINE PROTEASE FAMILY S10 SERINE CARBOXYPEPTIDASE"/>
    <property type="match status" value="1"/>
</dbReference>
<dbReference type="GO" id="GO:0004185">
    <property type="term" value="F:serine-type carboxypeptidase activity"/>
    <property type="evidence" value="ECO:0007669"/>
    <property type="project" value="InterPro"/>
</dbReference>
<proteinExistence type="inferred from homology"/>
<comment type="similarity">
    <text evidence="1">Belongs to the peptidase S10 family.</text>
</comment>
<dbReference type="EMBL" id="SDRB02006869">
    <property type="protein sequence ID" value="THG11930.1"/>
    <property type="molecule type" value="Genomic_DNA"/>
</dbReference>
<evidence type="ECO:0000256" key="1">
    <source>
        <dbReference type="ARBA" id="ARBA00009431"/>
    </source>
</evidence>
<dbReference type="PANTHER" id="PTHR11802:SF329">
    <property type="entry name" value="SERINE CARBOXYPEPTIDASE-LIKE 17"/>
    <property type="match status" value="1"/>
</dbReference>
<evidence type="ECO:0000313" key="3">
    <source>
        <dbReference type="Proteomes" id="UP000306102"/>
    </source>
</evidence>
<evidence type="ECO:0000313" key="2">
    <source>
        <dbReference type="EMBL" id="THG11930.1"/>
    </source>
</evidence>
<sequence>MYKGPKFISSPRVLEFSGPALVKTLPGFDGELPFTLETGKGDLGIFRYITVEESQLFYYFIESEGNPKEDPLLLWYSGGPGCSAFNGLIYEIGPLAFNKTEYEGGTPTLEYYPYSWTQWLIDHPKYLKNQLFIGADSYSGITAPIVVQHILEGNAVGERPRLNLKGYILGCPRTDVIINENSKISYSHRMGLISDELYEETKITCNANYYDVDPNQAECFESLQKIANLIHDINKNDISEPKCTWASPDQNGETDRRSLEQQSGNFILSPPEIPEMWCHNFNYALSYIWANDESVRQALYVTEGTVKDWKRCNKNLDYTLNVETVLDVHKNLSSYGLQVLVYNGDHDLTVPNTGTQDWIKLLNLTIVSDWRPWLVDDEVGG</sequence>
<reference evidence="2 3" key="1">
    <citation type="journal article" date="2018" name="Proc. Natl. Acad. Sci. U.S.A.">
        <title>Draft genome sequence of Camellia sinensis var. sinensis provides insights into the evolution of the tea genome and tea quality.</title>
        <authorList>
            <person name="Wei C."/>
            <person name="Yang H."/>
            <person name="Wang S."/>
            <person name="Zhao J."/>
            <person name="Liu C."/>
            <person name="Gao L."/>
            <person name="Xia E."/>
            <person name="Lu Y."/>
            <person name="Tai Y."/>
            <person name="She G."/>
            <person name="Sun J."/>
            <person name="Cao H."/>
            <person name="Tong W."/>
            <person name="Gao Q."/>
            <person name="Li Y."/>
            <person name="Deng W."/>
            <person name="Jiang X."/>
            <person name="Wang W."/>
            <person name="Chen Q."/>
            <person name="Zhang S."/>
            <person name="Li H."/>
            <person name="Wu J."/>
            <person name="Wang P."/>
            <person name="Li P."/>
            <person name="Shi C."/>
            <person name="Zheng F."/>
            <person name="Jian J."/>
            <person name="Huang B."/>
            <person name="Shan D."/>
            <person name="Shi M."/>
            <person name="Fang C."/>
            <person name="Yue Y."/>
            <person name="Li F."/>
            <person name="Li D."/>
            <person name="Wei S."/>
            <person name="Han B."/>
            <person name="Jiang C."/>
            <person name="Yin Y."/>
            <person name="Xia T."/>
            <person name="Zhang Z."/>
            <person name="Bennetzen J.L."/>
            <person name="Zhao S."/>
            <person name="Wan X."/>
        </authorList>
    </citation>
    <scope>NUCLEOTIDE SEQUENCE [LARGE SCALE GENOMIC DNA]</scope>
    <source>
        <strain evidence="3">cv. Shuchazao</strain>
        <tissue evidence="2">Leaf</tissue>
    </source>
</reference>